<dbReference type="KEGG" id="lsf:I8J32_000085"/>
<dbReference type="Proteomes" id="UP000639274">
    <property type="component" value="Chromosome"/>
</dbReference>
<keyword evidence="4" id="KW-1185">Reference proteome</keyword>
<evidence type="ECO:0000256" key="2">
    <source>
        <dbReference type="SAM" id="Phobius"/>
    </source>
</evidence>
<evidence type="ECO:0000313" key="4">
    <source>
        <dbReference type="Proteomes" id="UP000639274"/>
    </source>
</evidence>
<dbReference type="AlphaFoldDB" id="A0A974Y542"/>
<evidence type="ECO:0000313" key="3">
    <source>
        <dbReference type="EMBL" id="QSX78406.1"/>
    </source>
</evidence>
<protein>
    <submittedName>
        <fullName evidence="3">Uncharacterized protein</fullName>
    </submittedName>
</protein>
<dbReference type="RefSeq" id="WP_207526700.1">
    <property type="nucleotide sequence ID" value="NZ_CP071518.1"/>
</dbReference>
<feature type="transmembrane region" description="Helical" evidence="2">
    <location>
        <begin position="62"/>
        <end position="80"/>
    </location>
</feature>
<organism evidence="3 4">
    <name type="scientific">Agrilutibacter solisilvae</name>
    <dbReference type="NCBI Taxonomy" id="2763317"/>
    <lineage>
        <taxon>Bacteria</taxon>
        <taxon>Pseudomonadati</taxon>
        <taxon>Pseudomonadota</taxon>
        <taxon>Gammaproteobacteria</taxon>
        <taxon>Lysobacterales</taxon>
        <taxon>Lysobacteraceae</taxon>
        <taxon>Agrilutibacter</taxon>
    </lineage>
</organism>
<reference evidence="3 4" key="1">
    <citation type="submission" date="2021-03" db="EMBL/GenBank/DDBJ databases">
        <title>Lysobacter sp. nov. isolated from soil of gangwondo yeongwol, south Korea.</title>
        <authorList>
            <person name="Kim K.R."/>
            <person name="Kim K.H."/>
            <person name="Jeon C.O."/>
        </authorList>
    </citation>
    <scope>NUCLEOTIDE SEQUENCE [LARGE SCALE GENOMIC DNA]</scope>
    <source>
        <strain evidence="3 4">R19</strain>
    </source>
</reference>
<feature type="transmembrane region" description="Helical" evidence="2">
    <location>
        <begin position="165"/>
        <end position="184"/>
    </location>
</feature>
<feature type="transmembrane region" description="Helical" evidence="2">
    <location>
        <begin position="196"/>
        <end position="216"/>
    </location>
</feature>
<gene>
    <name evidence="3" type="ORF">I8J32_000085</name>
</gene>
<dbReference type="EMBL" id="CP071518">
    <property type="protein sequence ID" value="QSX78406.1"/>
    <property type="molecule type" value="Genomic_DNA"/>
</dbReference>
<feature type="region of interest" description="Disordered" evidence="1">
    <location>
        <begin position="239"/>
        <end position="317"/>
    </location>
</feature>
<evidence type="ECO:0000256" key="1">
    <source>
        <dbReference type="SAM" id="MobiDB-lite"/>
    </source>
</evidence>
<proteinExistence type="predicted"/>
<feature type="transmembrane region" description="Helical" evidence="2">
    <location>
        <begin position="125"/>
        <end position="145"/>
    </location>
</feature>
<keyword evidence="2" id="KW-1133">Transmembrane helix</keyword>
<keyword evidence="2" id="KW-0472">Membrane</keyword>
<feature type="compositionally biased region" description="Low complexity" evidence="1">
    <location>
        <begin position="255"/>
        <end position="273"/>
    </location>
</feature>
<name>A0A974Y542_9GAMM</name>
<keyword evidence="2" id="KW-0812">Transmembrane</keyword>
<sequence>MHAGSNNTRWLRNALLAGACALLSFVSIPYQASYFGVTTDASLAHFKLGMLLAVALLARDPWTLRVCVLAVAGVWFYRVGLDGQTWHHGLVNLLVSYGLLRWTARRLGWPRNVPGDVLSVGDVSRILFLGALVLPLAMTLANHAYRWLTDLEYEDFNAALQVFFARFFGVSIMTLPIVIAAAYSQRARALPWWRTAVPWRVIIIGVLLPTLALQLAGQFDIDTGPLAAGVARLPAGAGRADGVRHPAPGSRPQHALAGAGAPAVRGRAGAPRGRLGEPARRSRHVPHRIGMPDAGGAAGRAVPAQPRARSCRGPARA</sequence>
<accession>A0A974Y542</accession>